<evidence type="ECO:0000259" key="6">
    <source>
        <dbReference type="PROSITE" id="PS50977"/>
    </source>
</evidence>
<dbReference type="EMBL" id="CP127294">
    <property type="protein sequence ID" value="WIX75661.1"/>
    <property type="molecule type" value="Genomic_DNA"/>
</dbReference>
<dbReference type="Pfam" id="PF17932">
    <property type="entry name" value="TetR_C_24"/>
    <property type="match status" value="1"/>
</dbReference>
<dbReference type="Pfam" id="PF00440">
    <property type="entry name" value="TetR_N"/>
    <property type="match status" value="1"/>
</dbReference>
<feature type="DNA-binding region" description="H-T-H motif" evidence="5">
    <location>
        <begin position="45"/>
        <end position="64"/>
    </location>
</feature>
<keyword evidence="4" id="KW-0804">Transcription</keyword>
<dbReference type="Proteomes" id="UP001236014">
    <property type="component" value="Chromosome"/>
</dbReference>
<organism evidence="7 8">
    <name type="scientific">Amycolatopsis carbonis</name>
    <dbReference type="NCBI Taxonomy" id="715471"/>
    <lineage>
        <taxon>Bacteria</taxon>
        <taxon>Bacillati</taxon>
        <taxon>Actinomycetota</taxon>
        <taxon>Actinomycetes</taxon>
        <taxon>Pseudonocardiales</taxon>
        <taxon>Pseudonocardiaceae</taxon>
        <taxon>Amycolatopsis</taxon>
    </lineage>
</organism>
<dbReference type="SUPFAM" id="SSF46689">
    <property type="entry name" value="Homeodomain-like"/>
    <property type="match status" value="1"/>
</dbReference>
<feature type="domain" description="HTH tetR-type" evidence="6">
    <location>
        <begin position="22"/>
        <end position="82"/>
    </location>
</feature>
<dbReference type="PRINTS" id="PR00455">
    <property type="entry name" value="HTHTETR"/>
</dbReference>
<evidence type="ECO:0000256" key="2">
    <source>
        <dbReference type="ARBA" id="ARBA00023015"/>
    </source>
</evidence>
<dbReference type="InterPro" id="IPR036271">
    <property type="entry name" value="Tet_transcr_reg_TetR-rel_C_sf"/>
</dbReference>
<keyword evidence="2" id="KW-0805">Transcription regulation</keyword>
<proteinExistence type="predicted"/>
<evidence type="ECO:0000256" key="4">
    <source>
        <dbReference type="ARBA" id="ARBA00023163"/>
    </source>
</evidence>
<reference evidence="7 8" key="1">
    <citation type="submission" date="2023-06" db="EMBL/GenBank/DDBJ databases">
        <authorList>
            <person name="Oyuntsetseg B."/>
            <person name="Kim S.B."/>
        </authorList>
    </citation>
    <scope>NUCLEOTIDE SEQUENCE [LARGE SCALE GENOMIC DNA]</scope>
    <source>
        <strain evidence="7 8">2-15</strain>
    </source>
</reference>
<evidence type="ECO:0000313" key="7">
    <source>
        <dbReference type="EMBL" id="WIX75661.1"/>
    </source>
</evidence>
<keyword evidence="3 5" id="KW-0238">DNA-binding</keyword>
<dbReference type="GO" id="GO:0000976">
    <property type="term" value="F:transcription cis-regulatory region binding"/>
    <property type="evidence" value="ECO:0007669"/>
    <property type="project" value="TreeGrafter"/>
</dbReference>
<accession>A0A9Y2IAF8</accession>
<keyword evidence="8" id="KW-1185">Reference proteome</keyword>
<dbReference type="SUPFAM" id="SSF48498">
    <property type="entry name" value="Tetracyclin repressor-like, C-terminal domain"/>
    <property type="match status" value="1"/>
</dbReference>
<dbReference type="PROSITE" id="PS50977">
    <property type="entry name" value="HTH_TETR_2"/>
    <property type="match status" value="1"/>
</dbReference>
<dbReference type="PANTHER" id="PTHR30055:SF175">
    <property type="entry name" value="HTH-TYPE TRANSCRIPTIONAL REPRESSOR KSTR2"/>
    <property type="match status" value="1"/>
</dbReference>
<gene>
    <name evidence="7" type="ORF">QRX50_29695</name>
</gene>
<keyword evidence="1" id="KW-0678">Repressor</keyword>
<dbReference type="AlphaFoldDB" id="A0A9Y2IAF8"/>
<dbReference type="PANTHER" id="PTHR30055">
    <property type="entry name" value="HTH-TYPE TRANSCRIPTIONAL REGULATOR RUTR"/>
    <property type="match status" value="1"/>
</dbReference>
<evidence type="ECO:0000256" key="1">
    <source>
        <dbReference type="ARBA" id="ARBA00022491"/>
    </source>
</evidence>
<protein>
    <submittedName>
        <fullName evidence="7">TetR/AcrR family transcriptional regulator</fullName>
    </submittedName>
</protein>
<evidence type="ECO:0000313" key="8">
    <source>
        <dbReference type="Proteomes" id="UP001236014"/>
    </source>
</evidence>
<name>A0A9Y2IAF8_9PSEU</name>
<dbReference type="RefSeq" id="WP_285966426.1">
    <property type="nucleotide sequence ID" value="NZ_CP127294.1"/>
</dbReference>
<dbReference type="InterPro" id="IPR041490">
    <property type="entry name" value="KstR2_TetR_C"/>
</dbReference>
<dbReference type="Gene3D" id="1.10.357.10">
    <property type="entry name" value="Tetracycline Repressor, domain 2"/>
    <property type="match status" value="1"/>
</dbReference>
<evidence type="ECO:0000256" key="5">
    <source>
        <dbReference type="PROSITE-ProRule" id="PRU00335"/>
    </source>
</evidence>
<dbReference type="InterPro" id="IPR009057">
    <property type="entry name" value="Homeodomain-like_sf"/>
</dbReference>
<dbReference type="InterPro" id="IPR001647">
    <property type="entry name" value="HTH_TetR"/>
</dbReference>
<sequence>MPKSGIDARRQAALKEGNAAYLARREEIIRAAADVFRLRGYEATTLLEVAKSLGTDRASLYYYVGSKEELLQEIVRNALQNVLEAAETIKRSRASAPEKLKALIASMVDNYAENYPYMSIYTQDLGRIARQDSDWATDVIERTRRYEAVVHAVLAKGQRDGTVRSDVPVDLVSLSLFGMINWMHRWHRPDSQFSADQIAESFTKIFLEGSVTNQGADARGGASKSA</sequence>
<dbReference type="InterPro" id="IPR050109">
    <property type="entry name" value="HTH-type_TetR-like_transc_reg"/>
</dbReference>
<evidence type="ECO:0000256" key="3">
    <source>
        <dbReference type="ARBA" id="ARBA00023125"/>
    </source>
</evidence>
<dbReference type="Gene3D" id="1.10.10.60">
    <property type="entry name" value="Homeodomain-like"/>
    <property type="match status" value="1"/>
</dbReference>
<dbReference type="GO" id="GO:0003700">
    <property type="term" value="F:DNA-binding transcription factor activity"/>
    <property type="evidence" value="ECO:0007669"/>
    <property type="project" value="TreeGrafter"/>
</dbReference>
<dbReference type="KEGG" id="acab:QRX50_29695"/>